<dbReference type="Pfam" id="PF00496">
    <property type="entry name" value="SBP_bac_5"/>
    <property type="match status" value="1"/>
</dbReference>
<dbReference type="PATRIC" id="fig|946483.4.peg.994"/>
<dbReference type="HOGENOM" id="CLU_023171_0_0_4"/>
<protein>
    <submittedName>
        <fullName evidence="3">ABC-type oligopeptide transporter substrate-binding protein</fullName>
    </submittedName>
</protein>
<dbReference type="CDD" id="cd08497">
    <property type="entry name" value="MbnE-like"/>
    <property type="match status" value="1"/>
</dbReference>
<dbReference type="Proteomes" id="UP000017184">
    <property type="component" value="Chromosome"/>
</dbReference>
<dbReference type="GO" id="GO:0015833">
    <property type="term" value="P:peptide transport"/>
    <property type="evidence" value="ECO:0007669"/>
    <property type="project" value="TreeGrafter"/>
</dbReference>
<keyword evidence="4" id="KW-1185">Reference proteome</keyword>
<dbReference type="PANTHER" id="PTHR30290">
    <property type="entry name" value="PERIPLASMIC BINDING COMPONENT OF ABC TRANSPORTER"/>
    <property type="match status" value="1"/>
</dbReference>
<dbReference type="InterPro" id="IPR000914">
    <property type="entry name" value="SBP_5_dom"/>
</dbReference>
<dbReference type="RefSeq" id="WP_022771908.1">
    <property type="nucleotide sequence ID" value="NC_022576.1"/>
</dbReference>
<dbReference type="GO" id="GO:1904680">
    <property type="term" value="F:peptide transmembrane transporter activity"/>
    <property type="evidence" value="ECO:0007669"/>
    <property type="project" value="TreeGrafter"/>
</dbReference>
<dbReference type="GO" id="GO:0042884">
    <property type="term" value="P:microcin transport"/>
    <property type="evidence" value="ECO:0007669"/>
    <property type="project" value="TreeGrafter"/>
</dbReference>
<dbReference type="eggNOG" id="COG4166">
    <property type="taxonomic scope" value="Bacteria"/>
</dbReference>
<reference evidence="3 4" key="1">
    <citation type="journal article" date="2013" name="Genome Biol.">
        <title>Genomic analysis reveals key aspects of prokaryotic symbiosis in the phototrophic consortium "Chlorochromatium aggregatum".</title>
        <authorList>
            <person name="Liu Z."/>
            <person name="Muller J."/>
            <person name="Li T."/>
            <person name="Alvey R.M."/>
            <person name="Vogl K."/>
            <person name="Frigaard N.U."/>
            <person name="Rockwell N.C."/>
            <person name="Boyd E.S."/>
            <person name="Tomsho L.P."/>
            <person name="Schuster S.C."/>
            <person name="Henke P."/>
            <person name="Rohde M."/>
            <person name="Overmann J."/>
            <person name="Bryant D.A."/>
        </authorList>
    </citation>
    <scope>NUCLEOTIDE SEQUENCE [LARGE SCALE GENOMIC DNA]</scope>
    <source>
        <strain evidence="3">CR</strain>
    </source>
</reference>
<name>U5NA75_9BURK</name>
<evidence type="ECO:0000256" key="1">
    <source>
        <dbReference type="ARBA" id="ARBA00022729"/>
    </source>
</evidence>
<dbReference type="GO" id="GO:0030288">
    <property type="term" value="C:outer membrane-bounded periplasmic space"/>
    <property type="evidence" value="ECO:0007669"/>
    <property type="project" value="TreeGrafter"/>
</dbReference>
<proteinExistence type="predicted"/>
<dbReference type="InterPro" id="IPR030678">
    <property type="entry name" value="Peptide/Ni-bd"/>
</dbReference>
<sequence length="607" mass="68153">MYRWIGPLLLTLGTAWAGHGYSWWETLRYPPDFSHVGYVQPNAPKGGELRLASPLRVSSFDKLNPFTLRGSAPAYLSTLLFDTLLAGTYDEVGTGYGLLAQDVTIALDRRSVTFTLRPQARFHNGDAVLASDVRYSFEMLLGPHASPVYRTVLADLEGIDVVQQRVVRFRMRKPNRELPLTIGSMPIFSPAWGRVAGVTKPFDQIVMDTPVGSGPYRIGALRAGRDIVYVRDPQYWGRDLPIRRGTANFDRIVVKIYQDNTARIEAIQAGEIDWMRVFSAADWARRMRGRRFDAGELVRQEFGHRLPSGFQSYVLNTRRPWFRDVRVRQALGLALDFAWMNRQLFHGAYQRVQGLFGNTDCQATGTPTTEERAVLGPWRSHIPIATWGTMPGEGEGQVPLRQRLLQARDLLQQAGWMVRQGRLRNAEGVPFEVEYLDSSEGSARVVSAWVRNLDKLGITLRPRFVDFAIYQQRLQQFDFDIVSLAYAGSHFPGQEYEDLFGSAAAVTEHSGNLSGIANPAVDALLHQMIHAPSQAAMRTACRALDRVIAHSHVLLPQWFASAHRVVYDRSKLAHPAQIPPYSPGEAWAIDTWWAVPDQDAASPAGTR</sequence>
<dbReference type="EMBL" id="CP004885">
    <property type="protein sequence ID" value="AGX87089.1"/>
    <property type="molecule type" value="Genomic_DNA"/>
</dbReference>
<dbReference type="GO" id="GO:0043190">
    <property type="term" value="C:ATP-binding cassette (ABC) transporter complex"/>
    <property type="evidence" value="ECO:0007669"/>
    <property type="project" value="InterPro"/>
</dbReference>
<dbReference type="STRING" id="946483.Cenrod_0989"/>
<dbReference type="AlphaFoldDB" id="U5NA75"/>
<dbReference type="KEGG" id="cbx:Cenrod_0989"/>
<organism evidence="3 4">
    <name type="scientific">Candidatus Symbiobacter mobilis CR</name>
    <dbReference type="NCBI Taxonomy" id="946483"/>
    <lineage>
        <taxon>Bacteria</taxon>
        <taxon>Pseudomonadati</taxon>
        <taxon>Pseudomonadota</taxon>
        <taxon>Betaproteobacteria</taxon>
        <taxon>Burkholderiales</taxon>
        <taxon>Comamonadaceae</taxon>
    </lineage>
</organism>
<gene>
    <name evidence="3" type="ORF">Cenrod_0989</name>
</gene>
<dbReference type="PANTHER" id="PTHR30290:SF64">
    <property type="entry name" value="ABC TRANSPORTER PERIPLASMIC BINDING PROTEIN"/>
    <property type="match status" value="1"/>
</dbReference>
<dbReference type="InterPro" id="IPR039424">
    <property type="entry name" value="SBP_5"/>
</dbReference>
<evidence type="ECO:0000259" key="2">
    <source>
        <dbReference type="Pfam" id="PF00496"/>
    </source>
</evidence>
<keyword evidence="1" id="KW-0732">Signal</keyword>
<feature type="domain" description="Solute-binding protein family 5" evidence="2">
    <location>
        <begin position="97"/>
        <end position="503"/>
    </location>
</feature>
<dbReference type="Gene3D" id="3.10.105.10">
    <property type="entry name" value="Dipeptide-binding Protein, Domain 3"/>
    <property type="match status" value="1"/>
</dbReference>
<accession>U5NA75</accession>
<evidence type="ECO:0000313" key="4">
    <source>
        <dbReference type="Proteomes" id="UP000017184"/>
    </source>
</evidence>
<dbReference type="Gene3D" id="3.40.190.10">
    <property type="entry name" value="Periplasmic binding protein-like II"/>
    <property type="match status" value="1"/>
</dbReference>
<dbReference type="OrthoDB" id="9803988at2"/>
<dbReference type="PIRSF" id="PIRSF002741">
    <property type="entry name" value="MppA"/>
    <property type="match status" value="1"/>
</dbReference>
<dbReference type="SUPFAM" id="SSF53850">
    <property type="entry name" value="Periplasmic binding protein-like II"/>
    <property type="match status" value="1"/>
</dbReference>
<evidence type="ECO:0000313" key="3">
    <source>
        <dbReference type="EMBL" id="AGX87089.1"/>
    </source>
</evidence>